<evidence type="ECO:0000313" key="1">
    <source>
        <dbReference type="EMBL" id="UVE52409.1"/>
    </source>
</evidence>
<proteinExistence type="predicted"/>
<geneLocation type="plasmid" evidence="1 2">
    <name>pHl5678-2</name>
</geneLocation>
<evidence type="ECO:0000313" key="2">
    <source>
        <dbReference type="Proteomes" id="UP001058330"/>
    </source>
</evidence>
<reference evidence="1" key="1">
    <citation type="submission" date="2021-07" db="EMBL/GenBank/DDBJ databases">
        <title>Studies on halocins as antimicrobial molecules from haloarchaea.</title>
        <authorList>
            <person name="Kumar S."/>
            <person name="Khare S.K."/>
        </authorList>
    </citation>
    <scope>NUCLEOTIDE SEQUENCE</scope>
    <source>
        <strain evidence="1">NCIM 5678</strain>
        <plasmid evidence="1">pHl5678-2</plasmid>
    </source>
</reference>
<sequence>MAERPTFSTTVVGSSESAGTGVFDFETSVLLRRSKRLHLWVYDQHFVSDADGCVQTGQYLLVTTPSSGIVALVTNAAASDAPKPRTRVKVEYRYSWDAAGVSTERTVDYWSKESIESRRAVSLDDDATVEYIRPTKK</sequence>
<keyword evidence="2" id="KW-1185">Reference proteome</keyword>
<keyword evidence="1" id="KW-0614">Plasmid</keyword>
<dbReference type="Proteomes" id="UP001058330">
    <property type="component" value="Plasmid pHl5678-2"/>
</dbReference>
<protein>
    <submittedName>
        <fullName evidence="1">Uncharacterized protein</fullName>
    </submittedName>
</protein>
<dbReference type="EMBL" id="CP078065">
    <property type="protein sequence ID" value="UVE52409.1"/>
    <property type="molecule type" value="Genomic_DNA"/>
</dbReference>
<accession>A0ABY5RJ69</accession>
<dbReference type="RefSeq" id="WP_007541112.1">
    <property type="nucleotide sequence ID" value="NZ_CP078065.1"/>
</dbReference>
<organism evidence="1 2">
    <name type="scientific">Haloferax larsenii</name>
    <dbReference type="NCBI Taxonomy" id="302484"/>
    <lineage>
        <taxon>Archaea</taxon>
        <taxon>Methanobacteriati</taxon>
        <taxon>Methanobacteriota</taxon>
        <taxon>Stenosarchaea group</taxon>
        <taxon>Halobacteria</taxon>
        <taxon>Halobacteriales</taxon>
        <taxon>Haloferacaceae</taxon>
        <taxon>Haloferax</taxon>
    </lineage>
</organism>
<gene>
    <name evidence="1" type="ORF">KU306_17510</name>
</gene>
<name>A0ABY5RJ69_HALLR</name>
<dbReference type="GeneID" id="74530753"/>